<evidence type="ECO:0000313" key="1">
    <source>
        <dbReference type="EMBL" id="KAF2654263.1"/>
    </source>
</evidence>
<name>A0A6A6T5S1_9PLEO</name>
<organism evidence="1 2">
    <name type="scientific">Lophiostoma macrostomum CBS 122681</name>
    <dbReference type="NCBI Taxonomy" id="1314788"/>
    <lineage>
        <taxon>Eukaryota</taxon>
        <taxon>Fungi</taxon>
        <taxon>Dikarya</taxon>
        <taxon>Ascomycota</taxon>
        <taxon>Pezizomycotina</taxon>
        <taxon>Dothideomycetes</taxon>
        <taxon>Pleosporomycetidae</taxon>
        <taxon>Pleosporales</taxon>
        <taxon>Lophiostomataceae</taxon>
        <taxon>Lophiostoma</taxon>
    </lineage>
</organism>
<reference evidence="1" key="1">
    <citation type="journal article" date="2020" name="Stud. Mycol.">
        <title>101 Dothideomycetes genomes: a test case for predicting lifestyles and emergence of pathogens.</title>
        <authorList>
            <person name="Haridas S."/>
            <person name="Albert R."/>
            <person name="Binder M."/>
            <person name="Bloem J."/>
            <person name="Labutti K."/>
            <person name="Salamov A."/>
            <person name="Andreopoulos B."/>
            <person name="Baker S."/>
            <person name="Barry K."/>
            <person name="Bills G."/>
            <person name="Bluhm B."/>
            <person name="Cannon C."/>
            <person name="Castanera R."/>
            <person name="Culley D."/>
            <person name="Daum C."/>
            <person name="Ezra D."/>
            <person name="Gonzalez J."/>
            <person name="Henrissat B."/>
            <person name="Kuo A."/>
            <person name="Liang C."/>
            <person name="Lipzen A."/>
            <person name="Lutzoni F."/>
            <person name="Magnuson J."/>
            <person name="Mondo S."/>
            <person name="Nolan M."/>
            <person name="Ohm R."/>
            <person name="Pangilinan J."/>
            <person name="Park H.-J."/>
            <person name="Ramirez L."/>
            <person name="Alfaro M."/>
            <person name="Sun H."/>
            <person name="Tritt A."/>
            <person name="Yoshinaga Y."/>
            <person name="Zwiers L.-H."/>
            <person name="Turgeon B."/>
            <person name="Goodwin S."/>
            <person name="Spatafora J."/>
            <person name="Crous P."/>
            <person name="Grigoriev I."/>
        </authorList>
    </citation>
    <scope>NUCLEOTIDE SEQUENCE</scope>
    <source>
        <strain evidence="1">CBS 122681</strain>
    </source>
</reference>
<keyword evidence="2" id="KW-1185">Reference proteome</keyword>
<protein>
    <submittedName>
        <fullName evidence="1">Uncharacterized protein</fullName>
    </submittedName>
</protein>
<proteinExistence type="predicted"/>
<gene>
    <name evidence="1" type="ORF">K491DRAFT_694022</name>
</gene>
<dbReference type="EMBL" id="MU004367">
    <property type="protein sequence ID" value="KAF2654263.1"/>
    <property type="molecule type" value="Genomic_DNA"/>
</dbReference>
<sequence>MEDREEWENEWYTLTRIWKDALGGDLHYVGKLVTPDLQEEWNATQQRVESFEDDEPKLVGEYSKFLVKVAKRLGKSGSCIYHPWTYREGTLKEVYEDNEEDGEEIWPQEGKWKQSEKMLPLNHKRHTEILSYARTAYDEGRTDDAFEWLQPETSDLVQHTHHFCRSETRIIDKVLGRDKKFFQDKDNKEQITESFLMVKKILDEEENAVSSGGAIDVGGIEGSQA</sequence>
<dbReference type="AlphaFoldDB" id="A0A6A6T5S1"/>
<accession>A0A6A6T5S1</accession>
<evidence type="ECO:0000313" key="2">
    <source>
        <dbReference type="Proteomes" id="UP000799324"/>
    </source>
</evidence>
<dbReference type="Proteomes" id="UP000799324">
    <property type="component" value="Unassembled WGS sequence"/>
</dbReference>